<dbReference type="Pfam" id="PF01544">
    <property type="entry name" value="CorA"/>
    <property type="match status" value="1"/>
</dbReference>
<dbReference type="GO" id="GO:0016020">
    <property type="term" value="C:membrane"/>
    <property type="evidence" value="ECO:0007669"/>
    <property type="project" value="InterPro"/>
</dbReference>
<proteinExistence type="predicted"/>
<organism evidence="2 3">
    <name type="scientific">Apiosordaria backusii</name>
    <dbReference type="NCBI Taxonomy" id="314023"/>
    <lineage>
        <taxon>Eukaryota</taxon>
        <taxon>Fungi</taxon>
        <taxon>Dikarya</taxon>
        <taxon>Ascomycota</taxon>
        <taxon>Pezizomycotina</taxon>
        <taxon>Sordariomycetes</taxon>
        <taxon>Sordariomycetidae</taxon>
        <taxon>Sordariales</taxon>
        <taxon>Lasiosphaeriaceae</taxon>
        <taxon>Apiosordaria</taxon>
    </lineage>
</organism>
<dbReference type="Gene3D" id="1.20.58.340">
    <property type="entry name" value="Magnesium transport protein CorA, transmembrane region"/>
    <property type="match status" value="1"/>
</dbReference>
<dbReference type="AlphaFoldDB" id="A0AA40BKN9"/>
<evidence type="ECO:0000256" key="1">
    <source>
        <dbReference type="SAM" id="Phobius"/>
    </source>
</evidence>
<keyword evidence="1" id="KW-0472">Membrane</keyword>
<dbReference type="GO" id="GO:0046873">
    <property type="term" value="F:metal ion transmembrane transporter activity"/>
    <property type="evidence" value="ECO:0007669"/>
    <property type="project" value="InterPro"/>
</dbReference>
<comment type="caution">
    <text evidence="2">The sequence shown here is derived from an EMBL/GenBank/DDBJ whole genome shotgun (WGS) entry which is preliminary data.</text>
</comment>
<keyword evidence="3" id="KW-1185">Reference proteome</keyword>
<reference evidence="2" key="1">
    <citation type="submission" date="2023-06" db="EMBL/GenBank/DDBJ databases">
        <title>Genome-scale phylogeny and comparative genomics of the fungal order Sordariales.</title>
        <authorList>
            <consortium name="Lawrence Berkeley National Laboratory"/>
            <person name="Hensen N."/>
            <person name="Bonometti L."/>
            <person name="Westerberg I."/>
            <person name="Brannstrom I.O."/>
            <person name="Guillou S."/>
            <person name="Cros-Aarteil S."/>
            <person name="Calhoun S."/>
            <person name="Haridas S."/>
            <person name="Kuo A."/>
            <person name="Mondo S."/>
            <person name="Pangilinan J."/>
            <person name="Riley R."/>
            <person name="Labutti K."/>
            <person name="Andreopoulos B."/>
            <person name="Lipzen A."/>
            <person name="Chen C."/>
            <person name="Yanf M."/>
            <person name="Daum C."/>
            <person name="Ng V."/>
            <person name="Clum A."/>
            <person name="Steindorff A."/>
            <person name="Ohm R."/>
            <person name="Martin F."/>
            <person name="Silar P."/>
            <person name="Natvig D."/>
            <person name="Lalanne C."/>
            <person name="Gautier V."/>
            <person name="Ament-Velasquez S.L."/>
            <person name="Kruys A."/>
            <person name="Hutchinson M.I."/>
            <person name="Powell A.J."/>
            <person name="Barry K."/>
            <person name="Miller A.N."/>
            <person name="Grigoriev I.V."/>
            <person name="Debuchy R."/>
            <person name="Gladieux P."/>
            <person name="Thoren M.H."/>
            <person name="Johannesson H."/>
        </authorList>
    </citation>
    <scope>NUCLEOTIDE SEQUENCE</scope>
    <source>
        <strain evidence="2">CBS 540.89</strain>
    </source>
</reference>
<protein>
    <submittedName>
        <fullName evidence="2">Uncharacterized protein</fullName>
    </submittedName>
</protein>
<dbReference type="EMBL" id="JAUKTV010000006">
    <property type="protein sequence ID" value="KAK0735987.1"/>
    <property type="molecule type" value="Genomic_DNA"/>
</dbReference>
<name>A0AA40BKN9_9PEZI</name>
<dbReference type="Proteomes" id="UP001172159">
    <property type="component" value="Unassembled WGS sequence"/>
</dbReference>
<sequence>MWRHIERDNVVLLVVVFEFGRVVAFVAVEDQQPRNIAVKKRLNNRASLVNALTPFLISGFSYLWQPAAKLRLSDHLSSISRFTEIKQGWTTSITISYWALRSSISVQKDKRLAGELHGQSSVFPPDNIAQFGPASGLPRDTMEEQSSLLISNHVQPVLDRFIHQPSTARCLVFLMLLGHLCETSALKYDKILTRLDDNIEIRNRTLIDGPEDWWGTAEAITKLKKILWGWDALRIFNDKLSASLTQIQRAHDTMENLIKQEALHQEAELVQASNTVLDEFRKRHGMLTEIHDKIQLKIKQVTGLRDGISTITNVVDAQTALADKTTIQQGDNIRTLTYITIGYLPLGFVTGLYSVQHGTFMNSATDWQFGVMIILFSAGTWILA</sequence>
<gene>
    <name evidence="2" type="ORF">B0T21DRAFT_383668</name>
</gene>
<feature type="transmembrane region" description="Helical" evidence="1">
    <location>
        <begin position="48"/>
        <end position="64"/>
    </location>
</feature>
<keyword evidence="1" id="KW-0812">Transmembrane</keyword>
<evidence type="ECO:0000313" key="3">
    <source>
        <dbReference type="Proteomes" id="UP001172159"/>
    </source>
</evidence>
<evidence type="ECO:0000313" key="2">
    <source>
        <dbReference type="EMBL" id="KAK0735987.1"/>
    </source>
</evidence>
<accession>A0AA40BKN9</accession>
<keyword evidence="1" id="KW-1133">Transmembrane helix</keyword>
<dbReference type="InterPro" id="IPR002523">
    <property type="entry name" value="MgTranspt_CorA/ZnTranspt_ZntB"/>
</dbReference>